<reference evidence="1" key="1">
    <citation type="journal article" date="2018" name="Genome Biol. Evol.">
        <title>Genomics and development of Lentinus tigrinus, a white-rot wood-decaying mushroom with dimorphic fruiting bodies.</title>
        <authorList>
            <person name="Wu B."/>
            <person name="Xu Z."/>
            <person name="Knudson A."/>
            <person name="Carlson A."/>
            <person name="Chen N."/>
            <person name="Kovaka S."/>
            <person name="LaButti K."/>
            <person name="Lipzen A."/>
            <person name="Pennachio C."/>
            <person name="Riley R."/>
            <person name="Schakwitz W."/>
            <person name="Umezawa K."/>
            <person name="Ohm R.A."/>
            <person name="Grigoriev I.V."/>
            <person name="Nagy L.G."/>
            <person name="Gibbons J."/>
            <person name="Hibbett D."/>
        </authorList>
    </citation>
    <scope>NUCLEOTIDE SEQUENCE [LARGE SCALE GENOMIC DNA]</scope>
    <source>
        <strain evidence="1">ALCF2SS1-6</strain>
    </source>
</reference>
<gene>
    <name evidence="1" type="ORF">L227DRAFT_347330</name>
</gene>
<dbReference type="AlphaFoldDB" id="A0A5C2RS61"/>
<evidence type="ECO:0000313" key="2">
    <source>
        <dbReference type="Proteomes" id="UP000313359"/>
    </source>
</evidence>
<evidence type="ECO:0008006" key="3">
    <source>
        <dbReference type="Google" id="ProtNLM"/>
    </source>
</evidence>
<protein>
    <recommendedName>
        <fullName evidence="3">F-box domain-containing protein</fullName>
    </recommendedName>
</protein>
<keyword evidence="2" id="KW-1185">Reference proteome</keyword>
<dbReference type="SUPFAM" id="SSF81383">
    <property type="entry name" value="F-box domain"/>
    <property type="match status" value="1"/>
</dbReference>
<dbReference type="InterPro" id="IPR036047">
    <property type="entry name" value="F-box-like_dom_sf"/>
</dbReference>
<accession>A0A5C2RS61</accession>
<proteinExistence type="predicted"/>
<organism evidence="1 2">
    <name type="scientific">Lentinus tigrinus ALCF2SS1-6</name>
    <dbReference type="NCBI Taxonomy" id="1328759"/>
    <lineage>
        <taxon>Eukaryota</taxon>
        <taxon>Fungi</taxon>
        <taxon>Dikarya</taxon>
        <taxon>Basidiomycota</taxon>
        <taxon>Agaricomycotina</taxon>
        <taxon>Agaricomycetes</taxon>
        <taxon>Polyporales</taxon>
        <taxon>Polyporaceae</taxon>
        <taxon>Lentinus</taxon>
    </lineage>
</organism>
<evidence type="ECO:0000313" key="1">
    <source>
        <dbReference type="EMBL" id="RPD54472.1"/>
    </source>
</evidence>
<dbReference type="Proteomes" id="UP000313359">
    <property type="component" value="Unassembled WGS sequence"/>
</dbReference>
<dbReference type="OrthoDB" id="2742265at2759"/>
<sequence>MRTVSPTAQFFVPSSYLLDEDTLESLASHFDARTAARAALVSRHWYHVATPVAYAHIFLHTGSWKSTSALSRTLLQYAHLRRHVKHLTVIHCARYFPYMGNLLYAWLSLVPERSLRSCRAIGGAALVGTLLAAPAVRSARHLAALTLFYKTSDVAIPHVEVLKCHPEHARFADWRHSAVKSECGFLRGLFPHFQVQWGPDTRNTLYLSVASPAAEGGVSLSQLGDFLKYALHDHLARANFVVLTLGYTPCTLPTGRELCEAGLAQVTRNPSRCQCASSSKPFINNVPSSDASVAVCAALVGGEPFPEGTMRSMLECMDSRRGPAVWAHVAIVRVAGVPRGRVCDACGVQLYAVFHLSSDT</sequence>
<dbReference type="CDD" id="cd09917">
    <property type="entry name" value="F-box_SF"/>
    <property type="match status" value="1"/>
</dbReference>
<name>A0A5C2RS61_9APHY</name>
<dbReference type="EMBL" id="ML122305">
    <property type="protein sequence ID" value="RPD54472.1"/>
    <property type="molecule type" value="Genomic_DNA"/>
</dbReference>